<evidence type="ECO:0000313" key="2">
    <source>
        <dbReference type="EMBL" id="SDF73571.1"/>
    </source>
</evidence>
<accession>A0A1G7NI19</accession>
<dbReference type="InterPro" id="IPR010296">
    <property type="entry name" value="DUF899_thioredox"/>
</dbReference>
<proteinExistence type="predicted"/>
<gene>
    <name evidence="2" type="ORF">SAMN04488121_102811</name>
</gene>
<sequence>MKEYIADQAATLDHPVVSQQEWTEARKKLMQKEKELTHLKDEMARLRQQLPWVKVDKEYVFQGLDREYTLSDLFDGRSQLIVQHFMLGPDWKEGCPGCSFMADHVDGALVHLLHHDVSYVAISRGTMEDIEPFRRRMGWGFKWVSSNRNDFNYDFHVSATPEDIANNEMYYNYETIPVTEEELPGLSVFYKDQNGDIFHTYSTFARGVDFMLTTYNLLEITPKGRNEDGAMDWVKHHDKYETRAPEASSCCSH</sequence>
<dbReference type="AlphaFoldDB" id="A0A1G7NI19"/>
<dbReference type="SUPFAM" id="SSF52833">
    <property type="entry name" value="Thioredoxin-like"/>
    <property type="match status" value="1"/>
</dbReference>
<dbReference type="InterPro" id="IPR036249">
    <property type="entry name" value="Thioredoxin-like_sf"/>
</dbReference>
<dbReference type="STRING" id="104663.SAMN04488121_102811"/>
<organism evidence="2 3">
    <name type="scientific">Chitinophaga filiformis</name>
    <name type="common">Myxococcus filiformis</name>
    <name type="synonym">Flexibacter filiformis</name>
    <dbReference type="NCBI Taxonomy" id="104663"/>
    <lineage>
        <taxon>Bacteria</taxon>
        <taxon>Pseudomonadati</taxon>
        <taxon>Bacteroidota</taxon>
        <taxon>Chitinophagia</taxon>
        <taxon>Chitinophagales</taxon>
        <taxon>Chitinophagaceae</taxon>
        <taxon>Chitinophaga</taxon>
    </lineage>
</organism>
<dbReference type="Proteomes" id="UP000199045">
    <property type="component" value="Unassembled WGS sequence"/>
</dbReference>
<evidence type="ECO:0000313" key="3">
    <source>
        <dbReference type="Proteomes" id="UP000199045"/>
    </source>
</evidence>
<dbReference type="OrthoDB" id="574359at2"/>
<dbReference type="RefSeq" id="WP_089831473.1">
    <property type="nucleotide sequence ID" value="NZ_FNBN01000002.1"/>
</dbReference>
<dbReference type="EMBL" id="FNBN01000002">
    <property type="protein sequence ID" value="SDF73571.1"/>
    <property type="molecule type" value="Genomic_DNA"/>
</dbReference>
<dbReference type="Pfam" id="PF05988">
    <property type="entry name" value="DUF899"/>
    <property type="match status" value="1"/>
</dbReference>
<evidence type="ECO:0000256" key="1">
    <source>
        <dbReference type="SAM" id="Coils"/>
    </source>
</evidence>
<feature type="coiled-coil region" evidence="1">
    <location>
        <begin position="22"/>
        <end position="49"/>
    </location>
</feature>
<protein>
    <submittedName>
        <fullName evidence="2">Predicted dithiol-disulfide oxidoreductase, DUF899 family</fullName>
    </submittedName>
</protein>
<name>A0A1G7NI19_CHIFI</name>
<keyword evidence="1" id="KW-0175">Coiled coil</keyword>
<reference evidence="2 3" key="1">
    <citation type="submission" date="2016-10" db="EMBL/GenBank/DDBJ databases">
        <authorList>
            <person name="de Groot N.N."/>
        </authorList>
    </citation>
    <scope>NUCLEOTIDE SEQUENCE [LARGE SCALE GENOMIC DNA]</scope>
    <source>
        <strain evidence="2 3">DSM 527</strain>
    </source>
</reference>